<keyword evidence="1" id="KW-0813">Transport</keyword>
<dbReference type="Proteomes" id="UP000481872">
    <property type="component" value="Unassembled WGS sequence"/>
</dbReference>
<evidence type="ECO:0000313" key="5">
    <source>
        <dbReference type="Proteomes" id="UP000481872"/>
    </source>
</evidence>
<name>A0A6M0GYU2_9CLOT</name>
<proteinExistence type="predicted"/>
<reference evidence="4 5" key="1">
    <citation type="submission" date="2020-02" db="EMBL/GenBank/DDBJ databases">
        <title>Genome assembly of a novel Clostridium senegalense strain.</title>
        <authorList>
            <person name="Gupta T.B."/>
            <person name="Jauregui R."/>
            <person name="Maclean P."/>
            <person name="Nawarathana A."/>
            <person name="Brightwell G."/>
        </authorList>
    </citation>
    <scope>NUCLEOTIDE SEQUENCE [LARGE SCALE GENOMIC DNA]</scope>
    <source>
        <strain evidence="4 5">AGRFS4</strain>
    </source>
</reference>
<keyword evidence="3" id="KW-0175">Coiled coil</keyword>
<gene>
    <name evidence="4" type="ORF">G3M99_01255</name>
</gene>
<dbReference type="EMBL" id="JAAGPU010000001">
    <property type="protein sequence ID" value="NEU03499.1"/>
    <property type="molecule type" value="Genomic_DNA"/>
</dbReference>
<dbReference type="AlphaFoldDB" id="A0A6M0GYU2"/>
<dbReference type="PANTHER" id="PTHR34982:SF1">
    <property type="entry name" value="FLAGELLAR ASSEMBLY PROTEIN FLIH"/>
    <property type="match status" value="1"/>
</dbReference>
<dbReference type="GO" id="GO:0015031">
    <property type="term" value="P:protein transport"/>
    <property type="evidence" value="ECO:0007669"/>
    <property type="project" value="UniProtKB-KW"/>
</dbReference>
<feature type="coiled-coil region" evidence="3">
    <location>
        <begin position="120"/>
        <end position="147"/>
    </location>
</feature>
<evidence type="ECO:0000256" key="3">
    <source>
        <dbReference type="SAM" id="Coils"/>
    </source>
</evidence>
<evidence type="ECO:0000256" key="2">
    <source>
        <dbReference type="ARBA" id="ARBA00022927"/>
    </source>
</evidence>
<evidence type="ECO:0000313" key="4">
    <source>
        <dbReference type="EMBL" id="NEU03499.1"/>
    </source>
</evidence>
<evidence type="ECO:0008006" key="6">
    <source>
        <dbReference type="Google" id="ProtNLM"/>
    </source>
</evidence>
<keyword evidence="5" id="KW-1185">Reference proteome</keyword>
<organism evidence="4 5">
    <name type="scientific">Clostridium senegalense</name>
    <dbReference type="NCBI Taxonomy" id="1465809"/>
    <lineage>
        <taxon>Bacteria</taxon>
        <taxon>Bacillati</taxon>
        <taxon>Bacillota</taxon>
        <taxon>Clostridia</taxon>
        <taxon>Eubacteriales</taxon>
        <taxon>Clostridiaceae</taxon>
        <taxon>Clostridium</taxon>
    </lineage>
</organism>
<comment type="caution">
    <text evidence="4">The sequence shown here is derived from an EMBL/GenBank/DDBJ whole genome shotgun (WGS) entry which is preliminary data.</text>
</comment>
<dbReference type="InterPro" id="IPR051472">
    <property type="entry name" value="T3SS_Stator/FliH"/>
</dbReference>
<accession>A0A6M0GYU2</accession>
<dbReference type="PANTHER" id="PTHR34982">
    <property type="entry name" value="YOP PROTEINS TRANSLOCATION PROTEIN L"/>
    <property type="match status" value="1"/>
</dbReference>
<dbReference type="RefSeq" id="WP_199868845.1">
    <property type="nucleotide sequence ID" value="NZ_JAAGPU010000001.1"/>
</dbReference>
<sequence length="253" mass="29101">MQSSYNIIKNKDVITEGKKEISAINFKLIDKEKEDRKENEKTINIVNNDELLKSMENMADSIIKNAQIKSDKILVKASEDAKEIETNAFEKGSLEGYNNGFEKGYDEGMEKSLNEGALIIENAKAVLANAKEEYKKYVEEKEEHFRNLVLISVNEVLKKELSNFDALNNIVYDILSKEKNENYFIIRCNCKYKNSLEDEKLNMINRLAFSGDIFIVEDNSLEDGVAIIEKENGKVEIGIDYIMDKLKELIMER</sequence>
<evidence type="ECO:0000256" key="1">
    <source>
        <dbReference type="ARBA" id="ARBA00022448"/>
    </source>
</evidence>
<dbReference type="GO" id="GO:0005829">
    <property type="term" value="C:cytosol"/>
    <property type="evidence" value="ECO:0007669"/>
    <property type="project" value="TreeGrafter"/>
</dbReference>
<keyword evidence="2" id="KW-0653">Protein transport</keyword>
<protein>
    <recommendedName>
        <fullName evidence="6">Flagellar assembly protein FliH/Type III secretion system HrpE domain-containing protein</fullName>
    </recommendedName>
</protein>